<dbReference type="PANTHER" id="PTHR10579">
    <property type="entry name" value="CALCIUM-ACTIVATED CHLORIDE CHANNEL REGULATOR"/>
    <property type="match status" value="1"/>
</dbReference>
<dbReference type="Pfam" id="PF14623">
    <property type="entry name" value="Vint"/>
    <property type="match status" value="1"/>
</dbReference>
<dbReference type="InterPro" id="IPR036465">
    <property type="entry name" value="vWFA_dom_sf"/>
</dbReference>
<dbReference type="InterPro" id="IPR039510">
    <property type="entry name" value="Vint_dom"/>
</dbReference>
<dbReference type="EMBL" id="JAJHUN010000009">
    <property type="protein sequence ID" value="KAJ4150556.1"/>
    <property type="molecule type" value="Genomic_DNA"/>
</dbReference>
<dbReference type="KEGG" id="amus:LMH87_011301"/>
<name>A0A9W8QAD4_AKAMU</name>
<accession>A0A9W8QAD4</accession>
<dbReference type="InterPro" id="IPR032838">
    <property type="entry name" value="Vwaint_dom"/>
</dbReference>
<dbReference type="AlphaFoldDB" id="A0A9W8QAD4"/>
<sequence length="823" mass="89299">MLIIPICLSLAQICSIPTNQPEKLHGAAACPAEEPRPPTYQIRIRKISLTAQSNPGDAPGSDLINHKHPTTTYIMRIPTKQVQDLSLSDKDENGFPPVYFQLDNFPRKNALVVSLQPPTEPSTPVHHVPCDIVLVIDVSGSMFDAAPVPGEGSSEANGLSILDLVKHAALTIIETMDERDRLSIVTFASSVTVLQPLECMTDENKTTARKNIKSMQPKDATNLWQGILTGLKQFEDVKSDGKVPAVMVLTDGMPNHMCPPAGYIPKLRTKLPLPATVHTFGFGYHLRSGLLKSIAEIGNGNYSFIPDAGMIGTVFVHAVANLQNTYATEAILQLKYTADTQIREAMGISVLSSPPEPLGDSSQQGLQLDIPLGNIQYGQSRDIFLRYHSPHISKLCGMDPGPLPIVEATIKYKLVLDNDAGNYTSATIIHNLTNDSYSPEERAAYHESRALICSFISSLFPIEKQGEHKAAVSSRFEQVTKELATLIEKLPSSNYSDPLNKSLLQDLAGEEPEGQISIALKEDKGFFRKWGQHYLPSLLNAHTRQVCNSFKDPGPLQYGKDSPLFIACRDRLDEAFDSLPPPEPSRQQHIARRHGLLSGGGGGGAAVASSGGRHISMSSYRNSRGVCFAGSTLVQLASGRDIEMRRVRRGMKLQTPLGSRKVAAVLRTPVKDETLCRVGAVLVTPWHPISLDGKAWTFPAYTADKAVRYTGSIYSIMLQRDRSPEAHALRLNGGSGGGGLWGVTLGHGVTSGGDVRAHVFFGDYNAVSKSLMGLNVGLRGEFIGSGVGRDSHNGLVCRFVKDESRGRALSWAPGARSKTVLRS</sequence>
<dbReference type="Pfam" id="PF14624">
    <property type="entry name" value="Vwaint"/>
    <property type="match status" value="1"/>
</dbReference>
<dbReference type="RefSeq" id="XP_056052270.1">
    <property type="nucleotide sequence ID" value="XM_056200420.1"/>
</dbReference>
<protein>
    <recommendedName>
        <fullName evidence="1">VWFA domain-containing protein</fullName>
    </recommendedName>
</protein>
<feature type="domain" description="VWFA" evidence="1">
    <location>
        <begin position="131"/>
        <end position="319"/>
    </location>
</feature>
<evidence type="ECO:0000313" key="3">
    <source>
        <dbReference type="Proteomes" id="UP001144673"/>
    </source>
</evidence>
<dbReference type="InterPro" id="IPR002035">
    <property type="entry name" value="VWF_A"/>
</dbReference>
<proteinExistence type="predicted"/>
<dbReference type="InterPro" id="IPR051266">
    <property type="entry name" value="CLCR"/>
</dbReference>
<dbReference type="PROSITE" id="PS50234">
    <property type="entry name" value="VWFA"/>
    <property type="match status" value="1"/>
</dbReference>
<dbReference type="SUPFAM" id="SSF53300">
    <property type="entry name" value="vWA-like"/>
    <property type="match status" value="1"/>
</dbReference>
<dbReference type="GeneID" id="80898460"/>
<keyword evidence="3" id="KW-1185">Reference proteome</keyword>
<evidence type="ECO:0000313" key="2">
    <source>
        <dbReference type="EMBL" id="KAJ4150556.1"/>
    </source>
</evidence>
<organism evidence="2 3">
    <name type="scientific">Akanthomyces muscarius</name>
    <name type="common">Entomopathogenic fungus</name>
    <name type="synonym">Lecanicillium muscarium</name>
    <dbReference type="NCBI Taxonomy" id="2231603"/>
    <lineage>
        <taxon>Eukaryota</taxon>
        <taxon>Fungi</taxon>
        <taxon>Dikarya</taxon>
        <taxon>Ascomycota</taxon>
        <taxon>Pezizomycotina</taxon>
        <taxon>Sordariomycetes</taxon>
        <taxon>Hypocreomycetidae</taxon>
        <taxon>Hypocreales</taxon>
        <taxon>Cordycipitaceae</taxon>
        <taxon>Akanthomyces</taxon>
    </lineage>
</organism>
<reference evidence="2" key="1">
    <citation type="journal article" date="2023" name="Access Microbiol">
        <title>De-novo genome assembly for Akanthomyces muscarius, a biocontrol agent of insect agricultural pests.</title>
        <authorList>
            <person name="Erdos Z."/>
            <person name="Studholme D.J."/>
            <person name="Raymond B."/>
            <person name="Sharma M."/>
        </authorList>
    </citation>
    <scope>NUCLEOTIDE SEQUENCE</scope>
    <source>
        <strain evidence="2">Ve6</strain>
    </source>
</reference>
<dbReference type="Gene3D" id="3.40.50.410">
    <property type="entry name" value="von Willebrand factor, type A domain"/>
    <property type="match status" value="1"/>
</dbReference>
<dbReference type="PANTHER" id="PTHR10579:SF156">
    <property type="entry name" value="VWFA DOMAIN-CONTAINING PROTEIN"/>
    <property type="match status" value="1"/>
</dbReference>
<comment type="caution">
    <text evidence="2">The sequence shown here is derived from an EMBL/GenBank/DDBJ whole genome shotgun (WGS) entry which is preliminary data.</text>
</comment>
<dbReference type="SMART" id="SM00327">
    <property type="entry name" value="VWA"/>
    <property type="match status" value="1"/>
</dbReference>
<dbReference type="Proteomes" id="UP001144673">
    <property type="component" value="Chromosome 4"/>
</dbReference>
<dbReference type="Pfam" id="PF00092">
    <property type="entry name" value="VWA"/>
    <property type="match status" value="1"/>
</dbReference>
<gene>
    <name evidence="2" type="ORF">LMH87_011301</name>
</gene>
<evidence type="ECO:0000259" key="1">
    <source>
        <dbReference type="PROSITE" id="PS50234"/>
    </source>
</evidence>